<sequence>MLTYRRGQHQVYLMPKSLESREGGLGAAIDWRAVAISERFHSYFHATEPYQALHNESADMVHRKALQDLEPCSRTVIPWGPPPLLAGNQASRGHIFSDSVQILKNSDQISTGT</sequence>
<gene>
    <name evidence="1" type="ORF">NDN08_005987</name>
</gene>
<protein>
    <submittedName>
        <fullName evidence="1">Uncharacterized protein</fullName>
    </submittedName>
</protein>
<name>A0AAV8UN99_9RHOD</name>
<accession>A0AAV8UN99</accession>
<proteinExistence type="predicted"/>
<comment type="caution">
    <text evidence="1">The sequence shown here is derived from an EMBL/GenBank/DDBJ whole genome shotgun (WGS) entry which is preliminary data.</text>
</comment>
<dbReference type="Proteomes" id="UP001157974">
    <property type="component" value="Unassembled WGS sequence"/>
</dbReference>
<organism evidence="1 2">
    <name type="scientific">Rhodosorus marinus</name>
    <dbReference type="NCBI Taxonomy" id="101924"/>
    <lineage>
        <taxon>Eukaryota</taxon>
        <taxon>Rhodophyta</taxon>
        <taxon>Stylonematophyceae</taxon>
        <taxon>Stylonematales</taxon>
        <taxon>Stylonemataceae</taxon>
        <taxon>Rhodosorus</taxon>
    </lineage>
</organism>
<evidence type="ECO:0000313" key="1">
    <source>
        <dbReference type="EMBL" id="KAJ8902667.1"/>
    </source>
</evidence>
<evidence type="ECO:0000313" key="2">
    <source>
        <dbReference type="Proteomes" id="UP001157974"/>
    </source>
</evidence>
<keyword evidence="2" id="KW-1185">Reference proteome</keyword>
<reference evidence="1 2" key="1">
    <citation type="journal article" date="2023" name="Nat. Commun.">
        <title>Origin of minicircular mitochondrial genomes in red algae.</title>
        <authorList>
            <person name="Lee Y."/>
            <person name="Cho C.H."/>
            <person name="Lee Y.M."/>
            <person name="Park S.I."/>
            <person name="Yang J.H."/>
            <person name="West J.A."/>
            <person name="Bhattacharya D."/>
            <person name="Yoon H.S."/>
        </authorList>
    </citation>
    <scope>NUCLEOTIDE SEQUENCE [LARGE SCALE GENOMIC DNA]</scope>
    <source>
        <strain evidence="1 2">CCMP1338</strain>
        <tissue evidence="1">Whole cell</tissue>
    </source>
</reference>
<dbReference type="AlphaFoldDB" id="A0AAV8UN99"/>
<dbReference type="EMBL" id="JAMWBK010000008">
    <property type="protein sequence ID" value="KAJ8902667.1"/>
    <property type="molecule type" value="Genomic_DNA"/>
</dbReference>